<dbReference type="SUPFAM" id="SSF55486">
    <property type="entry name" value="Metalloproteases ('zincins'), catalytic domain"/>
    <property type="match status" value="1"/>
</dbReference>
<feature type="domain" description="Fibronectin type-III" evidence="4">
    <location>
        <begin position="717"/>
        <end position="811"/>
    </location>
</feature>
<evidence type="ECO:0000256" key="1">
    <source>
        <dbReference type="ARBA" id="ARBA00022670"/>
    </source>
</evidence>
<dbReference type="CDD" id="cd00063">
    <property type="entry name" value="FN3"/>
    <property type="match status" value="1"/>
</dbReference>
<evidence type="ECO:0000313" key="6">
    <source>
        <dbReference type="EMBL" id="MCX2718863.1"/>
    </source>
</evidence>
<keyword evidence="3" id="KW-0378">Hydrolase</keyword>
<proteinExistence type="predicted"/>
<evidence type="ECO:0000256" key="2">
    <source>
        <dbReference type="ARBA" id="ARBA00022729"/>
    </source>
</evidence>
<name>A0AAE3MJZ8_9FLAO</name>
<evidence type="ECO:0000313" key="7">
    <source>
        <dbReference type="Proteomes" id="UP001207116"/>
    </source>
</evidence>
<dbReference type="InterPro" id="IPR036116">
    <property type="entry name" value="FN3_sf"/>
</dbReference>
<dbReference type="PROSITE" id="PS51829">
    <property type="entry name" value="P_HOMO_B"/>
    <property type="match status" value="1"/>
</dbReference>
<dbReference type="InterPro" id="IPR026444">
    <property type="entry name" value="Secre_tail"/>
</dbReference>
<organism evidence="6 7">
    <name type="scientific">Lentiprolixibacter aurantiacus</name>
    <dbReference type="NCBI Taxonomy" id="2993939"/>
    <lineage>
        <taxon>Bacteria</taxon>
        <taxon>Pseudomonadati</taxon>
        <taxon>Bacteroidota</taxon>
        <taxon>Flavobacteriia</taxon>
        <taxon>Flavobacteriales</taxon>
        <taxon>Flavobacteriaceae</taxon>
        <taxon>Lentiprolixibacter</taxon>
    </lineage>
</organism>
<dbReference type="InterPro" id="IPR003961">
    <property type="entry name" value="FN3_dom"/>
</dbReference>
<dbReference type="GO" id="GO:0004252">
    <property type="term" value="F:serine-type endopeptidase activity"/>
    <property type="evidence" value="ECO:0007669"/>
    <property type="project" value="InterPro"/>
</dbReference>
<protein>
    <submittedName>
        <fullName evidence="6">M12 family metallo-peptidase</fullName>
    </submittedName>
</protein>
<dbReference type="Proteomes" id="UP001207116">
    <property type="component" value="Unassembled WGS sequence"/>
</dbReference>
<accession>A0AAE3MJZ8</accession>
<dbReference type="RefSeq" id="WP_266011206.1">
    <property type="nucleotide sequence ID" value="NZ_JAPFQP010000001.1"/>
</dbReference>
<dbReference type="EMBL" id="JAPFQP010000001">
    <property type="protein sequence ID" value="MCX2718863.1"/>
    <property type="molecule type" value="Genomic_DNA"/>
</dbReference>
<dbReference type="InterPro" id="IPR008979">
    <property type="entry name" value="Galactose-bd-like_sf"/>
</dbReference>
<dbReference type="InterPro" id="IPR024079">
    <property type="entry name" value="MetalloPept_cat_dom_sf"/>
</dbReference>
<dbReference type="GO" id="GO:0008237">
    <property type="term" value="F:metallopeptidase activity"/>
    <property type="evidence" value="ECO:0007669"/>
    <property type="project" value="InterPro"/>
</dbReference>
<dbReference type="Gene3D" id="3.40.390.10">
    <property type="entry name" value="Collagenase (Catalytic Domain)"/>
    <property type="match status" value="1"/>
</dbReference>
<dbReference type="Pfam" id="PF18962">
    <property type="entry name" value="Por_Secre_tail"/>
    <property type="match status" value="1"/>
</dbReference>
<keyword evidence="1" id="KW-0645">Protease</keyword>
<reference evidence="6" key="1">
    <citation type="submission" date="2022-11" db="EMBL/GenBank/DDBJ databases">
        <title>The characterization of three novel Bacteroidetes species and genomic analysis of their roles in tidal elemental geochemical cycles.</title>
        <authorList>
            <person name="Ma K.-J."/>
        </authorList>
    </citation>
    <scope>NUCLEOTIDE SEQUENCE</scope>
    <source>
        <strain evidence="6">M415</strain>
    </source>
</reference>
<keyword evidence="2" id="KW-0732">Signal</keyword>
<dbReference type="Pfam" id="PF13583">
    <property type="entry name" value="Reprolysin_4"/>
    <property type="match status" value="1"/>
</dbReference>
<dbReference type="GO" id="GO:0006508">
    <property type="term" value="P:proteolysis"/>
    <property type="evidence" value="ECO:0007669"/>
    <property type="project" value="UniProtKB-KW"/>
</dbReference>
<dbReference type="Pfam" id="PF01483">
    <property type="entry name" value="P_proprotein"/>
    <property type="match status" value="1"/>
</dbReference>
<comment type="caution">
    <text evidence="6">The sequence shown here is derived from an EMBL/GenBank/DDBJ whole genome shotgun (WGS) entry which is preliminary data.</text>
</comment>
<dbReference type="InterPro" id="IPR013783">
    <property type="entry name" value="Ig-like_fold"/>
</dbReference>
<dbReference type="NCBIfam" id="TIGR04183">
    <property type="entry name" value="Por_Secre_tail"/>
    <property type="match status" value="1"/>
</dbReference>
<dbReference type="SUPFAM" id="SSF49785">
    <property type="entry name" value="Galactose-binding domain-like"/>
    <property type="match status" value="1"/>
</dbReference>
<dbReference type="Gene3D" id="2.60.40.10">
    <property type="entry name" value="Immunoglobulins"/>
    <property type="match status" value="3"/>
</dbReference>
<sequence>MPSSSVERIPERFQVEANGEKPALFSLDEAELGKRLNGISPGVLSSETIYFPDAKGRFIQFRVKETPVFAPELAAKYPNIRSFTGYSTGADPVKIRFSYSHNGLQSMMISPDKGIPTFIEKLNKGANVYAIYNRDGLSSREAEFVCNTQTARMPEMPQTFPLFDDQVLRRYRIAVSATGEYTVFHGGTVADALAAINATLTRVNEVFETDLAVTFELVADNDLIIFTDPDTDPYGGNLNTETQNTISSTIGALNYDVGHLFHEENIGGNAGFIGAVCQDERKASAYSASLNPEGDRYDIDLVAHELGHQFGANHTFSHTPEGTGVQFEPGSGTTIMSYAGITGEDDVAGFSDPYFHYISIFQIANYLQGNSCAVELPLANNPPLIQPLTDYSIPRGTAFVLTGNASDPDTGDVLTYTWEQADNGLVTASTFGPENVSGANFRSLEPTSSPERYFPKLSRVASGNLTQTNPVENSAWETVSTVEREMNFALTVRDNAAGGGQLTSALMKVDVVNNAGPFVVTSQSNTTTYSAGSAQTVSWEVSGTDEAPIFAQYVDIFLSLDGGNSFPIILAEQVPNDGEQEVLLPGSASSTGRIMVKASNNIFFAVNAADFTITESEVVMDFEALDYEVCQPNDLTIPFEFETYQGFSETVTFSIPDAPAGLGVSFNPSSVDAETSVNLTISNTATVAAGEYPLTVTATSASQVTTVTLQLKVYNNSFADVSLLSPANGASDVSLLPVLQWEANANASSYQVEIATDAAFGNVVDSGSVLQNQFEPQGLQESTTYYWRVKPVNPCGEGTFSTAFNFTTIQLDCETRDATDTPRAISSAGTPTVTSEIMFLNDLTIADVDVQVNIEHTYVSDLVIRLISPSGTAVTLVANACGSRENINAIFDDDAQPLSCGVDPAISGTVKPVGSLSSFNGESTLGTWTLEVSDVFTADGGFINGFSLSICAEGQYRPDNDNDGVFDDTDDLCLGTPEGLEVNADGCPVYRFDENNFTLSISSESCRGNNDGSIQINPALTRDYTVSITGPGTDLNDSFTNGYSLSNLGAGVYQICINGTEGSITYETLCFEAVISEPEPIDINGILSADGTEVTLSLNGADFFNIELNGVLTRTSDPLVTLKLDNGPNTLRVTGDLPCQGLFEESYFLGDRTLLYPNPVKDQFSIFLVEPQDGLQVIVFDIQGRMFKQFSYSGLMNQVDLDASAWPSGMYFISLKGESLNETHKMIRR</sequence>
<evidence type="ECO:0000256" key="3">
    <source>
        <dbReference type="ARBA" id="ARBA00022801"/>
    </source>
</evidence>
<evidence type="ECO:0000259" key="5">
    <source>
        <dbReference type="PROSITE" id="PS51829"/>
    </source>
</evidence>
<dbReference type="PROSITE" id="PS50853">
    <property type="entry name" value="FN3"/>
    <property type="match status" value="1"/>
</dbReference>
<gene>
    <name evidence="6" type="ORF">OO016_04535</name>
</gene>
<feature type="domain" description="P/Homo B" evidence="5">
    <location>
        <begin position="807"/>
        <end position="958"/>
    </location>
</feature>
<keyword evidence="7" id="KW-1185">Reference proteome</keyword>
<dbReference type="SUPFAM" id="SSF49265">
    <property type="entry name" value="Fibronectin type III"/>
    <property type="match status" value="1"/>
</dbReference>
<evidence type="ECO:0000259" key="4">
    <source>
        <dbReference type="PROSITE" id="PS50853"/>
    </source>
</evidence>
<dbReference type="AlphaFoldDB" id="A0AAE3MJZ8"/>
<dbReference type="Gene3D" id="2.60.120.260">
    <property type="entry name" value="Galactose-binding domain-like"/>
    <property type="match status" value="1"/>
</dbReference>
<dbReference type="InterPro" id="IPR002884">
    <property type="entry name" value="P_dom"/>
</dbReference>